<comment type="similarity">
    <text evidence="4 13">Belongs to the glycosyltransferase 31 family.</text>
</comment>
<keyword evidence="5 13" id="KW-0328">Glycosyltransferase</keyword>
<keyword evidence="8" id="KW-0735">Signal-anchor</keyword>
<dbReference type="Pfam" id="PF01762">
    <property type="entry name" value="Galactosyl_T"/>
    <property type="match status" value="1"/>
</dbReference>
<dbReference type="Gene3D" id="3.90.550.50">
    <property type="match status" value="1"/>
</dbReference>
<comment type="subcellular location">
    <subcellularLocation>
        <location evidence="2 13">Golgi apparatus membrane</location>
        <topology evidence="2 13">Single-pass type II membrane protein</topology>
    </subcellularLocation>
</comment>
<evidence type="ECO:0000256" key="10">
    <source>
        <dbReference type="ARBA" id="ARBA00023034"/>
    </source>
</evidence>
<dbReference type="OrthoDB" id="1158011at2759"/>
<evidence type="ECO:0000256" key="5">
    <source>
        <dbReference type="ARBA" id="ARBA00022676"/>
    </source>
</evidence>
<comment type="pathway">
    <text evidence="3">Protein modification; protein glycosylation.</text>
</comment>
<keyword evidence="16" id="KW-1185">Reference proteome</keyword>
<feature type="domain" description="DUF4094" evidence="14">
    <location>
        <begin position="6"/>
        <end position="100"/>
    </location>
</feature>
<evidence type="ECO:0000313" key="16">
    <source>
        <dbReference type="Proteomes" id="UP000327439"/>
    </source>
</evidence>
<protein>
    <recommendedName>
        <fullName evidence="13">Hexosyltransferase</fullName>
        <ecNumber evidence="13">2.4.1.-</ecNumber>
    </recommendedName>
</protein>
<reference evidence="16" key="1">
    <citation type="journal article" date="2020" name="Nat. Genet.">
        <title>Genomic diversifications of five Gossypium allopolyploid species and their impact on cotton improvement.</title>
        <authorList>
            <person name="Chen Z.J."/>
            <person name="Sreedasyam A."/>
            <person name="Ando A."/>
            <person name="Song Q."/>
            <person name="De Santiago L.M."/>
            <person name="Hulse-Kemp A.M."/>
            <person name="Ding M."/>
            <person name="Ye W."/>
            <person name="Kirkbride R.C."/>
            <person name="Jenkins J."/>
            <person name="Plott C."/>
            <person name="Lovell J."/>
            <person name="Lin Y.M."/>
            <person name="Vaughn R."/>
            <person name="Liu B."/>
            <person name="Simpson S."/>
            <person name="Scheffler B.E."/>
            <person name="Wen L."/>
            <person name="Saski C.A."/>
            <person name="Grover C.E."/>
            <person name="Hu G."/>
            <person name="Conover J.L."/>
            <person name="Carlson J.W."/>
            <person name="Shu S."/>
            <person name="Boston L.B."/>
            <person name="Williams M."/>
            <person name="Peterson D.G."/>
            <person name="McGee K."/>
            <person name="Jones D.C."/>
            <person name="Wendel J.F."/>
            <person name="Stelly D.M."/>
            <person name="Grimwood J."/>
            <person name="Schmutz J."/>
        </authorList>
    </citation>
    <scope>NUCLEOTIDE SEQUENCE [LARGE SCALE GENOMIC DNA]</scope>
    <source>
        <strain evidence="16">cv. 3-79</strain>
    </source>
</reference>
<evidence type="ECO:0000256" key="8">
    <source>
        <dbReference type="ARBA" id="ARBA00022968"/>
    </source>
</evidence>
<proteinExistence type="inferred from homology"/>
<evidence type="ECO:0000256" key="6">
    <source>
        <dbReference type="ARBA" id="ARBA00022679"/>
    </source>
</evidence>
<dbReference type="EMBL" id="CM018204">
    <property type="protein sequence ID" value="KAB2090375.1"/>
    <property type="molecule type" value="Genomic_DNA"/>
</dbReference>
<dbReference type="Pfam" id="PF13334">
    <property type="entry name" value="DUF4094"/>
    <property type="match status" value="1"/>
</dbReference>
<evidence type="ECO:0000259" key="14">
    <source>
        <dbReference type="Pfam" id="PF13334"/>
    </source>
</evidence>
<keyword evidence="6" id="KW-0808">Transferase</keyword>
<dbReference type="InterPro" id="IPR002659">
    <property type="entry name" value="Glyco_trans_31"/>
</dbReference>
<dbReference type="AlphaFoldDB" id="A0A5J5WDN2"/>
<dbReference type="GO" id="GO:0008378">
    <property type="term" value="F:galactosyltransferase activity"/>
    <property type="evidence" value="ECO:0007669"/>
    <property type="project" value="TreeGrafter"/>
</dbReference>
<organism evidence="15 16">
    <name type="scientific">Gossypium barbadense</name>
    <name type="common">Sea Island cotton</name>
    <name type="synonym">Hibiscus barbadensis</name>
    <dbReference type="NCBI Taxonomy" id="3634"/>
    <lineage>
        <taxon>Eukaryota</taxon>
        <taxon>Viridiplantae</taxon>
        <taxon>Streptophyta</taxon>
        <taxon>Embryophyta</taxon>
        <taxon>Tracheophyta</taxon>
        <taxon>Spermatophyta</taxon>
        <taxon>Magnoliopsida</taxon>
        <taxon>eudicotyledons</taxon>
        <taxon>Gunneridae</taxon>
        <taxon>Pentapetalae</taxon>
        <taxon>rosids</taxon>
        <taxon>malvids</taxon>
        <taxon>Malvales</taxon>
        <taxon>Malvaceae</taxon>
        <taxon>Malvoideae</taxon>
        <taxon>Gossypium</taxon>
    </lineage>
</organism>
<dbReference type="GO" id="GO:0000139">
    <property type="term" value="C:Golgi membrane"/>
    <property type="evidence" value="ECO:0007669"/>
    <property type="project" value="UniProtKB-SubCell"/>
</dbReference>
<evidence type="ECO:0000256" key="1">
    <source>
        <dbReference type="ARBA" id="ARBA00001936"/>
    </source>
</evidence>
<keyword evidence="11" id="KW-0472">Membrane</keyword>
<evidence type="ECO:0000256" key="11">
    <source>
        <dbReference type="ARBA" id="ARBA00023136"/>
    </source>
</evidence>
<dbReference type="Proteomes" id="UP000327439">
    <property type="component" value="Chromosome A03"/>
</dbReference>
<evidence type="ECO:0000256" key="13">
    <source>
        <dbReference type="RuleBase" id="RU363063"/>
    </source>
</evidence>
<evidence type="ECO:0000256" key="12">
    <source>
        <dbReference type="ARBA" id="ARBA00023211"/>
    </source>
</evidence>
<keyword evidence="9" id="KW-1133">Transmembrane helix</keyword>
<evidence type="ECO:0000256" key="4">
    <source>
        <dbReference type="ARBA" id="ARBA00008661"/>
    </source>
</evidence>
<dbReference type="PANTHER" id="PTHR11214:SF5">
    <property type="entry name" value="BETA-1,3-GALACTOSYLTRANSFERASE 4-RELATED"/>
    <property type="match status" value="1"/>
</dbReference>
<keyword evidence="12 13" id="KW-0464">Manganese</keyword>
<comment type="cofactor">
    <cofactor evidence="1 13">
        <name>Mn(2+)</name>
        <dbReference type="ChEBI" id="CHEBI:29035"/>
    </cofactor>
</comment>
<gene>
    <name evidence="15" type="ORF">ES319_A03G119600v1</name>
</gene>
<accession>A0A5J5WDN2</accession>
<evidence type="ECO:0000256" key="3">
    <source>
        <dbReference type="ARBA" id="ARBA00004922"/>
    </source>
</evidence>
<evidence type="ECO:0000256" key="7">
    <source>
        <dbReference type="ARBA" id="ARBA00022692"/>
    </source>
</evidence>
<keyword evidence="10 13" id="KW-0333">Golgi apparatus</keyword>
<sequence>ETRFVSKEWTFLLGLGCFCAGMLFTDRMGTDPEPKGIKRTTAVEAEKLKLNSEGCNPKTKEEKHVSKRIIGEVFKTHHAIQTLDKTILNLEMELTAARAAQESLLSKSSRKRKYLMVIGINTAFSSRKRRDSARASWMPQGEKRNKLEDEKSIIVLFVIIGHGTFKSVSRILYISHDSDNARDHVEGYLELSAKPKIYFATALALWDADFYVKVDDDVDVNIETLVRHRKKHCVFLGCMKSGPVLSQKGVRCNEPEYWQFGESGNKYFRHATRKFYAISKDLASYISINQLCCGRPPDCEWKAQAGNACVASFD</sequence>
<name>A0A5J5WDN2_GOSBA</name>
<dbReference type="EC" id="2.4.1.-" evidence="13"/>
<evidence type="ECO:0000313" key="15">
    <source>
        <dbReference type="EMBL" id="KAB2090375.1"/>
    </source>
</evidence>
<evidence type="ECO:0000256" key="2">
    <source>
        <dbReference type="ARBA" id="ARBA00004323"/>
    </source>
</evidence>
<feature type="non-terminal residue" evidence="15">
    <location>
        <position position="314"/>
    </location>
</feature>
<dbReference type="InterPro" id="IPR025298">
    <property type="entry name" value="DUF4094"/>
</dbReference>
<keyword evidence="7" id="KW-0812">Transmembrane</keyword>
<dbReference type="PANTHER" id="PTHR11214">
    <property type="entry name" value="BETA-1,3-N-ACETYLGLUCOSAMINYLTRANSFERASE"/>
    <property type="match status" value="1"/>
</dbReference>
<dbReference type="UniPathway" id="UPA00378"/>
<evidence type="ECO:0000256" key="9">
    <source>
        <dbReference type="ARBA" id="ARBA00022989"/>
    </source>
</evidence>